<dbReference type="Proteomes" id="UP000479132">
    <property type="component" value="Unassembled WGS sequence"/>
</dbReference>
<dbReference type="RefSeq" id="WP_165271498.1">
    <property type="nucleotide sequence ID" value="NZ_JAALLS010000057.1"/>
</dbReference>
<evidence type="ECO:0000313" key="3">
    <source>
        <dbReference type="Proteomes" id="UP000479132"/>
    </source>
</evidence>
<proteinExistence type="predicted"/>
<keyword evidence="2" id="KW-0540">Nuclease</keyword>
<sequence length="463" mass="53693">MSFCFLCEEKITAKNVSEEHIIPNGLHGRLKSSDLLCSECNSKLGEDIDAEFCEIFSCFTSPLNKKLASKDRGNNPSKAEGRVLLESGKELKVTFQENKIIPSKTCYEVINRDEVHIYFPKKSEGYKNHVKRILLEKNQINEGADIKCFAEIENPEQAGLFFSEGKPLFNSIFRKGLNKIAVDFAVHNEIDSNELPNALNKEEQKILSADNIFPFVPLGAFDFVIELSRFKIEYGYPSHTLILFTENFTDRQVLFCYIDLFSTFQYYVVLNDDYKGEEINNIYYQTLRKQTIPEIEIRGSSPKDLMIIANDLGVDHRNFGGKSYEEIYRRLENAQKQRKPNYTQGIASFLQSATQALFPIILLMKGNKTEQLGDHYQNIINVIPKLENEDFLSILQEFRRIDSEEISTFYKQNYIEYKEDKSFEFYSYPDKIKELESDDFSMFQQYGFLKFTQLSIFANSNSE</sequence>
<evidence type="ECO:0000313" key="2">
    <source>
        <dbReference type="EMBL" id="NGP90278.1"/>
    </source>
</evidence>
<name>A0A6M1T2G7_9BACT</name>
<dbReference type="Pfam" id="PF14279">
    <property type="entry name" value="HNH_5"/>
    <property type="match status" value="1"/>
</dbReference>
<dbReference type="InterPro" id="IPR029471">
    <property type="entry name" value="HNH_5"/>
</dbReference>
<keyword evidence="2" id="KW-0378">Hydrolase</keyword>
<evidence type="ECO:0000259" key="1">
    <source>
        <dbReference type="Pfam" id="PF14279"/>
    </source>
</evidence>
<organism evidence="2 3">
    <name type="scientific">Fodinibius halophilus</name>
    <dbReference type="NCBI Taxonomy" id="1736908"/>
    <lineage>
        <taxon>Bacteria</taxon>
        <taxon>Pseudomonadati</taxon>
        <taxon>Balneolota</taxon>
        <taxon>Balneolia</taxon>
        <taxon>Balneolales</taxon>
        <taxon>Balneolaceae</taxon>
        <taxon>Fodinibius</taxon>
    </lineage>
</organism>
<dbReference type="AlphaFoldDB" id="A0A6M1T2G7"/>
<keyword evidence="3" id="KW-1185">Reference proteome</keyword>
<accession>A0A6M1T2G7</accession>
<dbReference type="GO" id="GO:0004519">
    <property type="term" value="F:endonuclease activity"/>
    <property type="evidence" value="ECO:0007669"/>
    <property type="project" value="UniProtKB-KW"/>
</dbReference>
<protein>
    <submittedName>
        <fullName evidence="2">HNH endonuclease</fullName>
    </submittedName>
</protein>
<reference evidence="2 3" key="1">
    <citation type="submission" date="2020-02" db="EMBL/GenBank/DDBJ databases">
        <title>Aliifodinibius halophilus 2W32, complete genome.</title>
        <authorList>
            <person name="Li Y."/>
            <person name="Wu S."/>
        </authorList>
    </citation>
    <scope>NUCLEOTIDE SEQUENCE [LARGE SCALE GENOMIC DNA]</scope>
    <source>
        <strain evidence="2 3">2W32</strain>
    </source>
</reference>
<dbReference type="EMBL" id="JAALLS010000057">
    <property type="protein sequence ID" value="NGP90278.1"/>
    <property type="molecule type" value="Genomic_DNA"/>
</dbReference>
<feature type="domain" description="HNH endonuclease 5" evidence="1">
    <location>
        <begin position="4"/>
        <end position="53"/>
    </location>
</feature>
<gene>
    <name evidence="2" type="ORF">G3569_18130</name>
</gene>
<comment type="caution">
    <text evidence="2">The sequence shown here is derived from an EMBL/GenBank/DDBJ whole genome shotgun (WGS) entry which is preliminary data.</text>
</comment>
<keyword evidence="2" id="KW-0255">Endonuclease</keyword>